<accession>A0AAE0ZRD9</accession>
<dbReference type="Proteomes" id="UP001283361">
    <property type="component" value="Unassembled WGS sequence"/>
</dbReference>
<evidence type="ECO:0000256" key="2">
    <source>
        <dbReference type="ARBA" id="ARBA00022448"/>
    </source>
</evidence>
<feature type="transmembrane region" description="Helical" evidence="6">
    <location>
        <begin position="493"/>
        <end position="515"/>
    </location>
</feature>
<evidence type="ECO:0000313" key="7">
    <source>
        <dbReference type="EMBL" id="KAK3774154.1"/>
    </source>
</evidence>
<evidence type="ECO:0000256" key="3">
    <source>
        <dbReference type="ARBA" id="ARBA00022692"/>
    </source>
</evidence>
<dbReference type="Pfam" id="PF07690">
    <property type="entry name" value="MFS_1"/>
    <property type="match status" value="1"/>
</dbReference>
<reference evidence="7" key="1">
    <citation type="journal article" date="2023" name="G3 (Bethesda)">
        <title>A reference genome for the long-term kleptoplast-retaining sea slug Elysia crispata morphotype clarki.</title>
        <authorList>
            <person name="Eastman K.E."/>
            <person name="Pendleton A.L."/>
            <person name="Shaikh M.A."/>
            <person name="Suttiyut T."/>
            <person name="Ogas R."/>
            <person name="Tomko P."/>
            <person name="Gavelis G."/>
            <person name="Widhalm J.R."/>
            <person name="Wisecaver J.H."/>
        </authorList>
    </citation>
    <scope>NUCLEOTIDE SEQUENCE</scope>
    <source>
        <strain evidence="7">ECLA1</strain>
    </source>
</reference>
<protein>
    <submittedName>
        <fullName evidence="7">Uncharacterized protein</fullName>
    </submittedName>
</protein>
<feature type="transmembrane region" description="Helical" evidence="6">
    <location>
        <begin position="168"/>
        <end position="193"/>
    </location>
</feature>
<feature type="transmembrane region" description="Helical" evidence="6">
    <location>
        <begin position="38"/>
        <end position="63"/>
    </location>
</feature>
<evidence type="ECO:0000256" key="5">
    <source>
        <dbReference type="ARBA" id="ARBA00023136"/>
    </source>
</evidence>
<dbReference type="GO" id="GO:0022857">
    <property type="term" value="F:transmembrane transporter activity"/>
    <property type="evidence" value="ECO:0007669"/>
    <property type="project" value="InterPro"/>
</dbReference>
<comment type="caution">
    <text evidence="7">The sequence shown here is derived from an EMBL/GenBank/DDBJ whole genome shotgun (WGS) entry which is preliminary data.</text>
</comment>
<keyword evidence="4 6" id="KW-1133">Transmembrane helix</keyword>
<keyword evidence="8" id="KW-1185">Reference proteome</keyword>
<gene>
    <name evidence="7" type="ORF">RRG08_047696</name>
</gene>
<dbReference type="GO" id="GO:0016020">
    <property type="term" value="C:membrane"/>
    <property type="evidence" value="ECO:0007669"/>
    <property type="project" value="UniProtKB-SubCell"/>
</dbReference>
<dbReference type="EMBL" id="JAWDGP010003463">
    <property type="protein sequence ID" value="KAK3774154.1"/>
    <property type="molecule type" value="Genomic_DNA"/>
</dbReference>
<dbReference type="Gene3D" id="1.20.1250.20">
    <property type="entry name" value="MFS general substrate transporter like domains"/>
    <property type="match status" value="2"/>
</dbReference>
<sequence length="543" mass="60017">MLSTFSVLVILRLKHECRMKRTQGLKNIYKMISIYRNLLILTGTILNAFSLSLPCFFGNVLPYIDSYYYEHRDKISLYVSPLWTVSVSASTFILGMMLTSAIEHRLGIYISVLAGDILLTFSFFSVYFLIKEPLALALIFGCLQGTSFGIVYALIVKLLLQEMPNHGGFAAGIMSAGSTVGAVLFIGVAFAVINPSNKKPDLKVDNKVYFSDKNLLNRVPTYFTVLGAITAASTLIGAALMYVGSKNHFHMDKAKANTDKSIYEQLDSHSDKCQTPGTVQKKELVPLKVSDAQLYGDNGQNKDFKAKMYKASSCLNGDPNTDEIQNNGLAQDTLNDQNGPLQEYVNKAECEVLELSPREALKTARFWLVWLAFVTSNHTFYIHLALYKEYGEQAISDDSMLITTGIISNVSTIFICPLVGIASDRIGIRKTSMILNAASCLFMSLMVIAIHTCPWMYMVLVVIENIGVAPHTMIFSIIAAFEFGKIHCASNMGFIRTGNIPLVLLEPFIVDALIRAIGWDWVFLTGSLSSAIATIAIIALDFF</sequence>
<name>A0AAE0ZRD9_9GAST</name>
<feature type="transmembrane region" description="Helical" evidence="6">
    <location>
        <begin position="433"/>
        <end position="451"/>
    </location>
</feature>
<evidence type="ECO:0000256" key="4">
    <source>
        <dbReference type="ARBA" id="ARBA00022989"/>
    </source>
</evidence>
<evidence type="ECO:0000256" key="1">
    <source>
        <dbReference type="ARBA" id="ARBA00004141"/>
    </source>
</evidence>
<feature type="transmembrane region" description="Helical" evidence="6">
    <location>
        <begin position="366"/>
        <end position="387"/>
    </location>
</feature>
<dbReference type="AlphaFoldDB" id="A0AAE0ZRD9"/>
<comment type="subcellular location">
    <subcellularLocation>
        <location evidence="1">Membrane</location>
        <topology evidence="1">Multi-pass membrane protein</topology>
    </subcellularLocation>
</comment>
<dbReference type="PANTHER" id="PTHR43385:SF1">
    <property type="entry name" value="RIBOFLAVIN TRANSPORTER RIBJ"/>
    <property type="match status" value="1"/>
</dbReference>
<feature type="transmembrane region" description="Helical" evidence="6">
    <location>
        <begin position="399"/>
        <end position="421"/>
    </location>
</feature>
<feature type="transmembrane region" description="Helical" evidence="6">
    <location>
        <begin position="521"/>
        <end position="540"/>
    </location>
</feature>
<dbReference type="PANTHER" id="PTHR43385">
    <property type="entry name" value="RIBOFLAVIN TRANSPORTER RIBJ"/>
    <property type="match status" value="1"/>
</dbReference>
<keyword evidence="2" id="KW-0813">Transport</keyword>
<dbReference type="InterPro" id="IPR011701">
    <property type="entry name" value="MFS"/>
</dbReference>
<evidence type="ECO:0000256" key="6">
    <source>
        <dbReference type="SAM" id="Phobius"/>
    </source>
</evidence>
<evidence type="ECO:0000313" key="8">
    <source>
        <dbReference type="Proteomes" id="UP001283361"/>
    </source>
</evidence>
<organism evidence="7 8">
    <name type="scientific">Elysia crispata</name>
    <name type="common">lettuce slug</name>
    <dbReference type="NCBI Taxonomy" id="231223"/>
    <lineage>
        <taxon>Eukaryota</taxon>
        <taxon>Metazoa</taxon>
        <taxon>Spiralia</taxon>
        <taxon>Lophotrochozoa</taxon>
        <taxon>Mollusca</taxon>
        <taxon>Gastropoda</taxon>
        <taxon>Heterobranchia</taxon>
        <taxon>Euthyneura</taxon>
        <taxon>Panpulmonata</taxon>
        <taxon>Sacoglossa</taxon>
        <taxon>Placobranchoidea</taxon>
        <taxon>Plakobranchidae</taxon>
        <taxon>Elysia</taxon>
    </lineage>
</organism>
<keyword evidence="5 6" id="KW-0472">Membrane</keyword>
<dbReference type="InterPro" id="IPR036259">
    <property type="entry name" value="MFS_trans_sf"/>
</dbReference>
<feature type="transmembrane region" description="Helical" evidence="6">
    <location>
        <begin position="136"/>
        <end position="156"/>
    </location>
</feature>
<keyword evidence="3 6" id="KW-0812">Transmembrane</keyword>
<proteinExistence type="predicted"/>
<feature type="transmembrane region" description="Helical" evidence="6">
    <location>
        <begin position="106"/>
        <end position="130"/>
    </location>
</feature>
<feature type="transmembrane region" description="Helical" evidence="6">
    <location>
        <begin position="457"/>
        <end position="481"/>
    </location>
</feature>
<feature type="transmembrane region" description="Helical" evidence="6">
    <location>
        <begin position="75"/>
        <end position="94"/>
    </location>
</feature>
<dbReference type="SUPFAM" id="SSF103473">
    <property type="entry name" value="MFS general substrate transporter"/>
    <property type="match status" value="1"/>
</dbReference>
<feature type="transmembrane region" description="Helical" evidence="6">
    <location>
        <begin position="222"/>
        <end position="243"/>
    </location>
</feature>
<dbReference type="InterPro" id="IPR052983">
    <property type="entry name" value="MFS_Riboflavin_Transporter"/>
</dbReference>